<evidence type="ECO:0000313" key="9">
    <source>
        <dbReference type="Proteomes" id="UP000006591"/>
    </source>
</evidence>
<dbReference type="Pfam" id="PF18052">
    <property type="entry name" value="Rx_N"/>
    <property type="match status" value="1"/>
</dbReference>
<accession>A0A0E0H2J3</accession>
<feature type="compositionally biased region" description="Acidic residues" evidence="6">
    <location>
        <begin position="186"/>
        <end position="195"/>
    </location>
</feature>
<feature type="domain" description="Disease resistance N-terminal" evidence="7">
    <location>
        <begin position="10"/>
        <end position="108"/>
    </location>
</feature>
<dbReference type="Proteomes" id="UP000006591">
    <property type="component" value="Chromosome 4"/>
</dbReference>
<keyword evidence="5" id="KW-0611">Plant defense</keyword>
<evidence type="ECO:0000259" key="7">
    <source>
        <dbReference type="Pfam" id="PF18052"/>
    </source>
</evidence>
<comment type="similarity">
    <text evidence="1">Belongs to the disease resistance NB-LRR family.</text>
</comment>
<protein>
    <recommendedName>
        <fullName evidence="7">Disease resistance N-terminal domain-containing protein</fullName>
    </recommendedName>
</protein>
<keyword evidence="4" id="KW-0547">Nucleotide-binding</keyword>
<evidence type="ECO:0000256" key="4">
    <source>
        <dbReference type="ARBA" id="ARBA00022741"/>
    </source>
</evidence>
<evidence type="ECO:0000256" key="6">
    <source>
        <dbReference type="SAM" id="MobiDB-lite"/>
    </source>
</evidence>
<feature type="region of interest" description="Disordered" evidence="6">
    <location>
        <begin position="97"/>
        <end position="195"/>
    </location>
</feature>
<evidence type="ECO:0000256" key="2">
    <source>
        <dbReference type="ARBA" id="ARBA00022614"/>
    </source>
</evidence>
<organism evidence="8">
    <name type="scientific">Oryza nivara</name>
    <name type="common">Indian wild rice</name>
    <name type="synonym">Oryza sativa f. spontanea</name>
    <dbReference type="NCBI Taxonomy" id="4536"/>
    <lineage>
        <taxon>Eukaryota</taxon>
        <taxon>Viridiplantae</taxon>
        <taxon>Streptophyta</taxon>
        <taxon>Embryophyta</taxon>
        <taxon>Tracheophyta</taxon>
        <taxon>Spermatophyta</taxon>
        <taxon>Magnoliopsida</taxon>
        <taxon>Liliopsida</taxon>
        <taxon>Poales</taxon>
        <taxon>Poaceae</taxon>
        <taxon>BOP clade</taxon>
        <taxon>Oryzoideae</taxon>
        <taxon>Oryzeae</taxon>
        <taxon>Oryzinae</taxon>
        <taxon>Oryza</taxon>
    </lineage>
</organism>
<dbReference type="AlphaFoldDB" id="A0A0E0H2J3"/>
<dbReference type="HOGENOM" id="CLU_1398353_0_0_1"/>
<dbReference type="GO" id="GO:0000166">
    <property type="term" value="F:nucleotide binding"/>
    <property type="evidence" value="ECO:0007669"/>
    <property type="project" value="UniProtKB-KW"/>
</dbReference>
<reference evidence="8" key="1">
    <citation type="submission" date="2015-04" db="UniProtKB">
        <authorList>
            <consortium name="EnsemblPlants"/>
        </authorList>
    </citation>
    <scope>IDENTIFICATION</scope>
    <source>
        <strain evidence="8">SL10</strain>
    </source>
</reference>
<keyword evidence="2" id="KW-0433">Leucine-rich repeat</keyword>
<proteinExistence type="inferred from homology"/>
<dbReference type="Gramene" id="ONIVA04G15280.1">
    <property type="protein sequence ID" value="ONIVA04G15280.1"/>
    <property type="gene ID" value="ONIVA04G15280"/>
</dbReference>
<evidence type="ECO:0000256" key="3">
    <source>
        <dbReference type="ARBA" id="ARBA00022737"/>
    </source>
</evidence>
<keyword evidence="3" id="KW-0677">Repeat</keyword>
<dbReference type="GO" id="GO:0006952">
    <property type="term" value="P:defense response"/>
    <property type="evidence" value="ECO:0007669"/>
    <property type="project" value="UniProtKB-KW"/>
</dbReference>
<keyword evidence="9" id="KW-1185">Reference proteome</keyword>
<dbReference type="EnsemblPlants" id="ONIVA04G15280.1">
    <property type="protein sequence ID" value="ONIVA04G15280.1"/>
    <property type="gene ID" value="ONIVA04G15280"/>
</dbReference>
<dbReference type="Gene3D" id="1.20.5.4130">
    <property type="match status" value="1"/>
</dbReference>
<reference evidence="8" key="2">
    <citation type="submission" date="2018-04" db="EMBL/GenBank/DDBJ databases">
        <title>OnivRS2 (Oryza nivara Reference Sequence Version 2).</title>
        <authorList>
            <person name="Zhang J."/>
            <person name="Kudrna D."/>
            <person name="Lee S."/>
            <person name="Talag J."/>
            <person name="Rajasekar S."/>
            <person name="Welchert J."/>
            <person name="Hsing Y.-I."/>
            <person name="Wing R.A."/>
        </authorList>
    </citation>
    <scope>NUCLEOTIDE SEQUENCE [LARGE SCALE GENOMIC DNA]</scope>
    <source>
        <strain evidence="8">SL10</strain>
    </source>
</reference>
<feature type="compositionally biased region" description="Acidic residues" evidence="6">
    <location>
        <begin position="154"/>
        <end position="175"/>
    </location>
</feature>
<evidence type="ECO:0000256" key="5">
    <source>
        <dbReference type="ARBA" id="ARBA00022821"/>
    </source>
</evidence>
<evidence type="ECO:0000256" key="1">
    <source>
        <dbReference type="ARBA" id="ARBA00008894"/>
    </source>
</evidence>
<sequence length="195" mass="21879">MAGLISSGIIKWTASKLSSLVSASPGASASNEQSSALRDVRTLQRTMARIQRTLATTDEHSIRDASERLHLRELQQFAYDAQDAIDLYKFELLRRRMDDPNSHGDGGSSRKRKHKGDKKEWIEWQQSLIDKEDKQPEFDNASYDQEALGALSDNSEDDVEVFNEDEDDDFYDEMLEVGQSSGTAINDDDGSNDAV</sequence>
<evidence type="ECO:0000313" key="8">
    <source>
        <dbReference type="EnsemblPlants" id="ONIVA04G15280.1"/>
    </source>
</evidence>
<name>A0A0E0H2J3_ORYNI</name>
<dbReference type="InterPro" id="IPR041118">
    <property type="entry name" value="Rx_N"/>
</dbReference>